<dbReference type="GeneID" id="19121963"/>
<accession>W6ZGD4</accession>
<dbReference type="RefSeq" id="XP_007682542.1">
    <property type="nucleotide sequence ID" value="XM_007684352.1"/>
</dbReference>
<dbReference type="EMBL" id="KI963920">
    <property type="protein sequence ID" value="EUC50887.1"/>
    <property type="molecule type" value="Genomic_DNA"/>
</dbReference>
<dbReference type="AlphaFoldDB" id="W6ZGD4"/>
<protein>
    <submittedName>
        <fullName evidence="2">Uncharacterized protein</fullName>
    </submittedName>
</protein>
<feature type="region of interest" description="Disordered" evidence="1">
    <location>
        <begin position="36"/>
        <end position="153"/>
    </location>
</feature>
<dbReference type="KEGG" id="bor:COCMIDRAFT_31785"/>
<keyword evidence="3" id="KW-1185">Reference proteome</keyword>
<feature type="compositionally biased region" description="Low complexity" evidence="1">
    <location>
        <begin position="210"/>
        <end position="222"/>
    </location>
</feature>
<feature type="compositionally biased region" description="Low complexity" evidence="1">
    <location>
        <begin position="49"/>
        <end position="58"/>
    </location>
</feature>
<evidence type="ECO:0000256" key="1">
    <source>
        <dbReference type="SAM" id="MobiDB-lite"/>
    </source>
</evidence>
<proteinExistence type="predicted"/>
<evidence type="ECO:0000313" key="3">
    <source>
        <dbReference type="Proteomes" id="UP000054032"/>
    </source>
</evidence>
<dbReference type="OrthoDB" id="10426749at2759"/>
<feature type="compositionally biased region" description="Basic and acidic residues" evidence="1">
    <location>
        <begin position="109"/>
        <end position="119"/>
    </location>
</feature>
<feature type="compositionally biased region" description="Polar residues" evidence="1">
    <location>
        <begin position="71"/>
        <end position="82"/>
    </location>
</feature>
<reference evidence="2 3" key="1">
    <citation type="journal article" date="2013" name="PLoS Genet.">
        <title>Comparative genome structure, secondary metabolite, and effector coding capacity across Cochliobolus pathogens.</title>
        <authorList>
            <person name="Condon B.J."/>
            <person name="Leng Y."/>
            <person name="Wu D."/>
            <person name="Bushley K.E."/>
            <person name="Ohm R.A."/>
            <person name="Otillar R."/>
            <person name="Martin J."/>
            <person name="Schackwitz W."/>
            <person name="Grimwood J."/>
            <person name="MohdZainudin N."/>
            <person name="Xue C."/>
            <person name="Wang R."/>
            <person name="Manning V.A."/>
            <person name="Dhillon B."/>
            <person name="Tu Z.J."/>
            <person name="Steffenson B.J."/>
            <person name="Salamov A."/>
            <person name="Sun H."/>
            <person name="Lowry S."/>
            <person name="LaButti K."/>
            <person name="Han J."/>
            <person name="Copeland A."/>
            <person name="Lindquist E."/>
            <person name="Barry K."/>
            <person name="Schmutz J."/>
            <person name="Baker S.E."/>
            <person name="Ciuffetti L.M."/>
            <person name="Grigoriev I.V."/>
            <person name="Zhong S."/>
            <person name="Turgeon B.G."/>
        </authorList>
    </citation>
    <scope>NUCLEOTIDE SEQUENCE [LARGE SCALE GENOMIC DNA]</scope>
    <source>
        <strain evidence="2 3">ATCC 44560</strain>
    </source>
</reference>
<name>W6ZGD4_COCMI</name>
<evidence type="ECO:0000313" key="2">
    <source>
        <dbReference type="EMBL" id="EUC50887.1"/>
    </source>
</evidence>
<sequence>MCFVYGGSRVPAQQLVVTLDGRVAIDTLHAVGRRGSRESQGLIREKSTSGAGRAEALGGASGGSLGAKQCTEGQQAQSTTLGQVAAKTALRHGDADETRAEPMGAGRRFYTERAKDTTGARRRVGRRGGRGDTRQRHSGGGTGSTGSTRGEGTCANHGRIAMCRRWTHSNSSRAQPGGRLRLRGAAVMATAHHIPSCPSSLPPPQASEWAAGQGDAQNAAGG</sequence>
<dbReference type="HOGENOM" id="CLU_1245145_0_0_1"/>
<organism evidence="2 3">
    <name type="scientific">Bipolaris oryzae ATCC 44560</name>
    <dbReference type="NCBI Taxonomy" id="930090"/>
    <lineage>
        <taxon>Eukaryota</taxon>
        <taxon>Fungi</taxon>
        <taxon>Dikarya</taxon>
        <taxon>Ascomycota</taxon>
        <taxon>Pezizomycotina</taxon>
        <taxon>Dothideomycetes</taxon>
        <taxon>Pleosporomycetidae</taxon>
        <taxon>Pleosporales</taxon>
        <taxon>Pleosporineae</taxon>
        <taxon>Pleosporaceae</taxon>
        <taxon>Bipolaris</taxon>
    </lineage>
</organism>
<feature type="region of interest" description="Disordered" evidence="1">
    <location>
        <begin position="193"/>
        <end position="222"/>
    </location>
</feature>
<gene>
    <name evidence="2" type="ORF">COCMIDRAFT_31785</name>
</gene>
<feature type="compositionally biased region" description="Basic and acidic residues" evidence="1">
    <location>
        <begin position="91"/>
        <end position="100"/>
    </location>
</feature>
<dbReference type="Proteomes" id="UP000054032">
    <property type="component" value="Unassembled WGS sequence"/>
</dbReference>